<protein>
    <submittedName>
        <fullName evidence="1">Uncharacterized protein</fullName>
    </submittedName>
</protein>
<proteinExistence type="predicted"/>
<evidence type="ECO:0000313" key="1">
    <source>
        <dbReference type="EMBL" id="GBE89436.1"/>
    </source>
</evidence>
<dbReference type="Proteomes" id="UP000287166">
    <property type="component" value="Unassembled WGS sequence"/>
</dbReference>
<organism evidence="1 2">
    <name type="scientific">Sparassis crispa</name>
    <dbReference type="NCBI Taxonomy" id="139825"/>
    <lineage>
        <taxon>Eukaryota</taxon>
        <taxon>Fungi</taxon>
        <taxon>Dikarya</taxon>
        <taxon>Basidiomycota</taxon>
        <taxon>Agaricomycotina</taxon>
        <taxon>Agaricomycetes</taxon>
        <taxon>Polyporales</taxon>
        <taxon>Sparassidaceae</taxon>
        <taxon>Sparassis</taxon>
    </lineage>
</organism>
<comment type="caution">
    <text evidence="1">The sequence shown here is derived from an EMBL/GenBank/DDBJ whole genome shotgun (WGS) entry which is preliminary data.</text>
</comment>
<dbReference type="InParanoid" id="A0A401H4Q9"/>
<reference evidence="1 2" key="1">
    <citation type="journal article" date="2018" name="Sci. Rep.">
        <title>Genome sequence of the cauliflower mushroom Sparassis crispa (Hanabiratake) and its association with beneficial usage.</title>
        <authorList>
            <person name="Kiyama R."/>
            <person name="Furutani Y."/>
            <person name="Kawaguchi K."/>
            <person name="Nakanishi T."/>
        </authorList>
    </citation>
    <scope>NUCLEOTIDE SEQUENCE [LARGE SCALE GENOMIC DNA]</scope>
</reference>
<dbReference type="RefSeq" id="XP_027620349.1">
    <property type="nucleotide sequence ID" value="XM_027764548.1"/>
</dbReference>
<keyword evidence="2" id="KW-1185">Reference proteome</keyword>
<dbReference type="EMBL" id="BFAD01000016">
    <property type="protein sequence ID" value="GBE89436.1"/>
    <property type="molecule type" value="Genomic_DNA"/>
</dbReference>
<dbReference type="AlphaFoldDB" id="A0A401H4Q9"/>
<evidence type="ECO:0000313" key="2">
    <source>
        <dbReference type="Proteomes" id="UP000287166"/>
    </source>
</evidence>
<accession>A0A401H4Q9</accession>
<dbReference type="GeneID" id="38786353"/>
<sequence length="56" mass="6420">MKGQEYWQLKLTGASSQQQEQDHVGSEAEYKASHAKGYATGIMEAFCRRHIVGKYW</sequence>
<gene>
    <name evidence="1" type="ORF">SCP_1600980</name>
</gene>
<name>A0A401H4Q9_9APHY</name>